<feature type="region of interest" description="Disordered" evidence="4">
    <location>
        <begin position="357"/>
        <end position="397"/>
    </location>
</feature>
<keyword evidence="5" id="KW-1133">Transmembrane helix</keyword>
<feature type="compositionally biased region" description="Basic and acidic residues" evidence="4">
    <location>
        <begin position="361"/>
        <end position="397"/>
    </location>
</feature>
<dbReference type="OrthoDB" id="370884at2759"/>
<dbReference type="KEGG" id="cvn:111128180"/>
<evidence type="ECO:0000256" key="2">
    <source>
        <dbReference type="ARBA" id="ARBA00022692"/>
    </source>
</evidence>
<comment type="subcellular location">
    <subcellularLocation>
        <location evidence="1">Membrane</location>
        <topology evidence="1">Multi-pass membrane protein</topology>
    </subcellularLocation>
</comment>
<name>A0A8B8DQW2_CRAVI</name>
<dbReference type="InterPro" id="IPR004835">
    <property type="entry name" value="Chitin_synth"/>
</dbReference>
<dbReference type="PANTHER" id="PTHR22914:SF42">
    <property type="entry name" value="CHITIN SYNTHASE"/>
    <property type="match status" value="1"/>
</dbReference>
<gene>
    <name evidence="7" type="primary">LOC111128180</name>
</gene>
<dbReference type="GO" id="GO:0004100">
    <property type="term" value="F:chitin synthase activity"/>
    <property type="evidence" value="ECO:0007669"/>
    <property type="project" value="InterPro"/>
</dbReference>
<evidence type="ECO:0000256" key="4">
    <source>
        <dbReference type="SAM" id="MobiDB-lite"/>
    </source>
</evidence>
<feature type="transmembrane region" description="Helical" evidence="5">
    <location>
        <begin position="261"/>
        <end position="281"/>
    </location>
</feature>
<evidence type="ECO:0000256" key="1">
    <source>
        <dbReference type="ARBA" id="ARBA00004141"/>
    </source>
</evidence>
<proteinExistence type="predicted"/>
<feature type="region of interest" description="Disordered" evidence="4">
    <location>
        <begin position="140"/>
        <end position="220"/>
    </location>
</feature>
<evidence type="ECO:0000256" key="5">
    <source>
        <dbReference type="SAM" id="Phobius"/>
    </source>
</evidence>
<feature type="compositionally biased region" description="Basic and acidic residues" evidence="4">
    <location>
        <begin position="207"/>
        <end position="220"/>
    </location>
</feature>
<feature type="compositionally biased region" description="Basic and acidic residues" evidence="4">
    <location>
        <begin position="140"/>
        <end position="155"/>
    </location>
</feature>
<feature type="transmembrane region" description="Helical" evidence="5">
    <location>
        <begin position="44"/>
        <end position="62"/>
    </location>
</feature>
<feature type="transmembrane region" description="Helical" evidence="5">
    <location>
        <begin position="12"/>
        <end position="32"/>
    </location>
</feature>
<dbReference type="GO" id="GO:0071944">
    <property type="term" value="C:cell periphery"/>
    <property type="evidence" value="ECO:0007669"/>
    <property type="project" value="TreeGrafter"/>
</dbReference>
<dbReference type="AlphaFoldDB" id="A0A8B8DQW2"/>
<accession>A0A8B8DQW2</accession>
<organism evidence="6 7">
    <name type="scientific">Crassostrea virginica</name>
    <name type="common">Eastern oyster</name>
    <dbReference type="NCBI Taxonomy" id="6565"/>
    <lineage>
        <taxon>Eukaryota</taxon>
        <taxon>Metazoa</taxon>
        <taxon>Spiralia</taxon>
        <taxon>Lophotrochozoa</taxon>
        <taxon>Mollusca</taxon>
        <taxon>Bivalvia</taxon>
        <taxon>Autobranchia</taxon>
        <taxon>Pteriomorphia</taxon>
        <taxon>Ostreida</taxon>
        <taxon>Ostreoidea</taxon>
        <taxon>Ostreidae</taxon>
        <taxon>Crassostrea</taxon>
    </lineage>
</organism>
<keyword evidence="2 5" id="KW-0812">Transmembrane</keyword>
<dbReference type="GeneID" id="111128180"/>
<dbReference type="GO" id="GO:0016020">
    <property type="term" value="C:membrane"/>
    <property type="evidence" value="ECO:0007669"/>
    <property type="project" value="UniProtKB-SubCell"/>
</dbReference>
<dbReference type="GO" id="GO:0006031">
    <property type="term" value="P:chitin biosynthetic process"/>
    <property type="evidence" value="ECO:0007669"/>
    <property type="project" value="TreeGrafter"/>
</dbReference>
<evidence type="ECO:0000256" key="3">
    <source>
        <dbReference type="ARBA" id="ARBA00023136"/>
    </source>
</evidence>
<keyword evidence="6" id="KW-1185">Reference proteome</keyword>
<dbReference type="Proteomes" id="UP000694844">
    <property type="component" value="Chromosome 4"/>
</dbReference>
<reference evidence="7" key="1">
    <citation type="submission" date="2025-08" db="UniProtKB">
        <authorList>
            <consortium name="RefSeq"/>
        </authorList>
    </citation>
    <scope>IDENTIFICATION</scope>
    <source>
        <tissue evidence="7">Whole sample</tissue>
    </source>
</reference>
<protein>
    <submittedName>
        <fullName evidence="7">Uncharacterized protein LOC111128180</fullName>
    </submittedName>
</protein>
<sequence length="397" mass="44831">MLAEGKTQLRIAAVISAIYSLMMVVVLFGLIIDAISSGFCSVTTYFFLYVAGIFFLAAVLHPREFFNIFYGALYFLAVPTTSMLLLVYALGNLHVTSWGTRESNKTKRRKKQGLEDVEDSFFCCGLFRCSCTPKIIMERESSKESTTPNKKENTTKKGKGKPNKKDKKDKKGPKNTEKSRTSSQDKEIAQNTEKSSPPNQEVANEEYTEKTSKPNQESVEKTLEVCKEEKLFWETVIAKHLKSKITENQPKKESLTDLRNGVFAGFVMINLIYITVVFVITQANELNSDVFTIRLPCPNRSGTFDVDPISVVFTITFGLVLFLQFVGMLIHRFSTLMHIVAVSKMSRIFCSKKKTTSKQTNEIRNDNPADLDAKAARIWEEENKKPGEKEGPDKEIV</sequence>
<evidence type="ECO:0000313" key="7">
    <source>
        <dbReference type="RefSeq" id="XP_022329366.1"/>
    </source>
</evidence>
<feature type="compositionally biased region" description="Basic and acidic residues" evidence="4">
    <location>
        <begin position="172"/>
        <end position="188"/>
    </location>
</feature>
<feature type="compositionally biased region" description="Basic residues" evidence="4">
    <location>
        <begin position="156"/>
        <end position="171"/>
    </location>
</feature>
<evidence type="ECO:0000313" key="6">
    <source>
        <dbReference type="Proteomes" id="UP000694844"/>
    </source>
</evidence>
<feature type="transmembrane region" description="Helical" evidence="5">
    <location>
        <begin position="68"/>
        <end position="91"/>
    </location>
</feature>
<dbReference type="RefSeq" id="XP_022329366.1">
    <property type="nucleotide sequence ID" value="XM_022473658.1"/>
</dbReference>
<feature type="compositionally biased region" description="Polar residues" evidence="4">
    <location>
        <begin position="189"/>
        <end position="202"/>
    </location>
</feature>
<feature type="transmembrane region" description="Helical" evidence="5">
    <location>
        <begin position="309"/>
        <end position="330"/>
    </location>
</feature>
<keyword evidence="3 5" id="KW-0472">Membrane</keyword>
<dbReference type="PANTHER" id="PTHR22914">
    <property type="entry name" value="CHITIN SYNTHASE"/>
    <property type="match status" value="1"/>
</dbReference>